<protein>
    <submittedName>
        <fullName evidence="2">Uncharacterized protein</fullName>
    </submittedName>
</protein>
<keyword evidence="1" id="KW-0812">Transmembrane</keyword>
<dbReference type="RefSeq" id="WP_166009037.1">
    <property type="nucleotide sequence ID" value="NZ_CP049801.1"/>
</dbReference>
<accession>A0A6G8RWS2</accession>
<dbReference type="EMBL" id="CP049801">
    <property type="protein sequence ID" value="QIO06354.1"/>
    <property type="molecule type" value="Genomic_DNA"/>
</dbReference>
<evidence type="ECO:0000256" key="1">
    <source>
        <dbReference type="SAM" id="Phobius"/>
    </source>
</evidence>
<feature type="transmembrane region" description="Helical" evidence="1">
    <location>
        <begin position="133"/>
        <end position="153"/>
    </location>
</feature>
<dbReference type="AlphaFoldDB" id="A0A6G8RWS2"/>
<keyword evidence="1" id="KW-0472">Membrane</keyword>
<evidence type="ECO:0000313" key="3">
    <source>
        <dbReference type="Proteomes" id="UP000502297"/>
    </source>
</evidence>
<organism evidence="2 3">
    <name type="scientific">Acinetobacter shaoyimingii</name>
    <dbReference type="NCBI Taxonomy" id="2715164"/>
    <lineage>
        <taxon>Bacteria</taxon>
        <taxon>Pseudomonadati</taxon>
        <taxon>Pseudomonadota</taxon>
        <taxon>Gammaproteobacteria</taxon>
        <taxon>Moraxellales</taxon>
        <taxon>Moraxellaceae</taxon>
        <taxon>Acinetobacter</taxon>
    </lineage>
</organism>
<feature type="transmembrane region" description="Helical" evidence="1">
    <location>
        <begin position="165"/>
        <end position="185"/>
    </location>
</feature>
<proteinExistence type="predicted"/>
<dbReference type="Proteomes" id="UP000502297">
    <property type="component" value="Chromosome"/>
</dbReference>
<evidence type="ECO:0000313" key="2">
    <source>
        <dbReference type="EMBL" id="QIO06354.1"/>
    </source>
</evidence>
<gene>
    <name evidence="2" type="ORF">G8E00_10530</name>
</gene>
<dbReference type="KEGG" id="asha:G8E00_10530"/>
<keyword evidence="1" id="KW-1133">Transmembrane helix</keyword>
<keyword evidence="3" id="KW-1185">Reference proteome</keyword>
<name>A0A6G8RWS2_9GAMM</name>
<reference evidence="2 3" key="1">
    <citation type="submission" date="2020-03" db="EMBL/GenBank/DDBJ databases">
        <authorList>
            <person name="Zhu W."/>
        </authorList>
    </citation>
    <scope>NUCLEOTIDE SEQUENCE [LARGE SCALE GENOMIC DNA]</scope>
    <source>
        <strain evidence="2 3">323-1</strain>
    </source>
</reference>
<sequence>MTENLDSFILKNEIYKLPTSIIANYIDFENASVEFQSKYAQAYFPVINHHDLKTLFYSQMGFFKQIEDAQLAEMDATKINISTLFKLYLILEISNKVGKSTPELHSIFEKLNNFFHWDTTNFPSLKTTLNKTYIKYCAAINMLVLFIFQFWQMNTTLFEAGRSSFPYYCLLVIAVTFIVWLYCYIKNKNIPDDEKTYPLEEIEKLFRSKISDQKI</sequence>